<dbReference type="Proteomes" id="UP001189429">
    <property type="component" value="Unassembled WGS sequence"/>
</dbReference>
<dbReference type="Gene3D" id="3.40.50.150">
    <property type="entry name" value="Vaccinia Virus protein VP39"/>
    <property type="match status" value="1"/>
</dbReference>
<dbReference type="Pfam" id="PF08241">
    <property type="entry name" value="Methyltransf_11"/>
    <property type="match status" value="1"/>
</dbReference>
<keyword evidence="4" id="KW-1185">Reference proteome</keyword>
<evidence type="ECO:0000313" key="3">
    <source>
        <dbReference type="EMBL" id="CAK0869033.1"/>
    </source>
</evidence>
<dbReference type="PANTHER" id="PTHR43036">
    <property type="entry name" value="OSJNBB0011N17.9 PROTEIN"/>
    <property type="match status" value="1"/>
</dbReference>
<dbReference type="CDD" id="cd02440">
    <property type="entry name" value="AdoMet_MTases"/>
    <property type="match status" value="1"/>
</dbReference>
<accession>A0ABN9VC07</accession>
<organism evidence="3 4">
    <name type="scientific">Prorocentrum cordatum</name>
    <dbReference type="NCBI Taxonomy" id="2364126"/>
    <lineage>
        <taxon>Eukaryota</taxon>
        <taxon>Sar</taxon>
        <taxon>Alveolata</taxon>
        <taxon>Dinophyceae</taxon>
        <taxon>Prorocentrales</taxon>
        <taxon>Prorocentraceae</taxon>
        <taxon>Prorocentrum</taxon>
    </lineage>
</organism>
<feature type="region of interest" description="Disordered" evidence="1">
    <location>
        <begin position="175"/>
        <end position="194"/>
    </location>
</feature>
<sequence length="194" mass="21965">MNEYELAANKQATEHVPRNLNIEPRLPYGDGEFDFVTNVVSVDYLTKPQEIFAEMHRVLKPGGVAIMSFSNRCFFTKAIKVWVADMNDGPGHCRIVGNYFHFNPLGGWRDISSVDITRTSFPSVHVRSLSKSPAPQSRAARDPFAGRISWRRGRFLRHARCENVKFLLSAARQVPDRKREAKNGAPFAHRRGGP</sequence>
<reference evidence="3" key="1">
    <citation type="submission" date="2023-10" db="EMBL/GenBank/DDBJ databases">
        <authorList>
            <person name="Chen Y."/>
            <person name="Shah S."/>
            <person name="Dougan E. K."/>
            <person name="Thang M."/>
            <person name="Chan C."/>
        </authorList>
    </citation>
    <scope>NUCLEOTIDE SEQUENCE [LARGE SCALE GENOMIC DNA]</scope>
</reference>
<feature type="domain" description="Methyltransferase type 11" evidence="2">
    <location>
        <begin position="6"/>
        <end position="66"/>
    </location>
</feature>
<dbReference type="InterPro" id="IPR029063">
    <property type="entry name" value="SAM-dependent_MTases_sf"/>
</dbReference>
<comment type="caution">
    <text evidence="3">The sequence shown here is derived from an EMBL/GenBank/DDBJ whole genome shotgun (WGS) entry which is preliminary data.</text>
</comment>
<evidence type="ECO:0000256" key="1">
    <source>
        <dbReference type="SAM" id="MobiDB-lite"/>
    </source>
</evidence>
<proteinExistence type="predicted"/>
<protein>
    <recommendedName>
        <fullName evidence="2">Methyltransferase type 11 domain-containing protein</fullName>
    </recommendedName>
</protein>
<evidence type="ECO:0000259" key="2">
    <source>
        <dbReference type="Pfam" id="PF08241"/>
    </source>
</evidence>
<dbReference type="InterPro" id="IPR013216">
    <property type="entry name" value="Methyltransf_11"/>
</dbReference>
<dbReference type="PANTHER" id="PTHR43036:SF2">
    <property type="entry name" value="OS04G0481300 PROTEIN"/>
    <property type="match status" value="1"/>
</dbReference>
<dbReference type="EMBL" id="CAUYUJ010016811">
    <property type="protein sequence ID" value="CAK0869033.1"/>
    <property type="molecule type" value="Genomic_DNA"/>
</dbReference>
<dbReference type="SUPFAM" id="SSF53335">
    <property type="entry name" value="S-adenosyl-L-methionine-dependent methyltransferases"/>
    <property type="match status" value="1"/>
</dbReference>
<name>A0ABN9VC07_9DINO</name>
<evidence type="ECO:0000313" key="4">
    <source>
        <dbReference type="Proteomes" id="UP001189429"/>
    </source>
</evidence>
<gene>
    <name evidence="3" type="ORF">PCOR1329_LOCUS55526</name>
</gene>